<proteinExistence type="predicted"/>
<dbReference type="EMBL" id="GBRH01257961">
    <property type="protein sequence ID" value="JAD39934.1"/>
    <property type="molecule type" value="Transcribed_RNA"/>
</dbReference>
<feature type="region of interest" description="Disordered" evidence="1">
    <location>
        <begin position="1"/>
        <end position="21"/>
    </location>
</feature>
<protein>
    <submittedName>
        <fullName evidence="2">Uncharacterized protein</fullName>
    </submittedName>
</protein>
<sequence length="43" mass="4586">MADHPEVATGTGKPPSWCTPESDALQGCRHLSTNDLAAVREVH</sequence>
<reference evidence="2" key="1">
    <citation type="submission" date="2014-09" db="EMBL/GenBank/DDBJ databases">
        <authorList>
            <person name="Magalhaes I.L.F."/>
            <person name="Oliveira U."/>
            <person name="Santos F.R."/>
            <person name="Vidigal T.H.D.A."/>
            <person name="Brescovit A.D."/>
            <person name="Santos A.J."/>
        </authorList>
    </citation>
    <scope>NUCLEOTIDE SEQUENCE</scope>
    <source>
        <tissue evidence="2">Shoot tissue taken approximately 20 cm above the soil surface</tissue>
    </source>
</reference>
<dbReference type="AlphaFoldDB" id="A0A0A8ZKJ8"/>
<organism evidence="2">
    <name type="scientific">Arundo donax</name>
    <name type="common">Giant reed</name>
    <name type="synonym">Donax arundinaceus</name>
    <dbReference type="NCBI Taxonomy" id="35708"/>
    <lineage>
        <taxon>Eukaryota</taxon>
        <taxon>Viridiplantae</taxon>
        <taxon>Streptophyta</taxon>
        <taxon>Embryophyta</taxon>
        <taxon>Tracheophyta</taxon>
        <taxon>Spermatophyta</taxon>
        <taxon>Magnoliopsida</taxon>
        <taxon>Liliopsida</taxon>
        <taxon>Poales</taxon>
        <taxon>Poaceae</taxon>
        <taxon>PACMAD clade</taxon>
        <taxon>Arundinoideae</taxon>
        <taxon>Arundineae</taxon>
        <taxon>Arundo</taxon>
    </lineage>
</organism>
<evidence type="ECO:0000313" key="2">
    <source>
        <dbReference type="EMBL" id="JAD39934.1"/>
    </source>
</evidence>
<evidence type="ECO:0000256" key="1">
    <source>
        <dbReference type="SAM" id="MobiDB-lite"/>
    </source>
</evidence>
<reference evidence="2" key="2">
    <citation type="journal article" date="2015" name="Data Brief">
        <title>Shoot transcriptome of the giant reed, Arundo donax.</title>
        <authorList>
            <person name="Barrero R.A."/>
            <person name="Guerrero F.D."/>
            <person name="Moolhuijzen P."/>
            <person name="Goolsby J.A."/>
            <person name="Tidwell J."/>
            <person name="Bellgard S.E."/>
            <person name="Bellgard M.I."/>
        </authorList>
    </citation>
    <scope>NUCLEOTIDE SEQUENCE</scope>
    <source>
        <tissue evidence="2">Shoot tissue taken approximately 20 cm above the soil surface</tissue>
    </source>
</reference>
<name>A0A0A8ZKJ8_ARUDO</name>
<accession>A0A0A8ZKJ8</accession>